<proteinExistence type="predicted"/>
<name>A0A7W7QYV9_KITKI</name>
<dbReference type="Proteomes" id="UP000540506">
    <property type="component" value="Unassembled WGS sequence"/>
</dbReference>
<keyword evidence="3" id="KW-1185">Reference proteome</keyword>
<dbReference type="EC" id="2.7.7.7" evidence="2"/>
<dbReference type="SUPFAM" id="SSF53098">
    <property type="entry name" value="Ribonuclease H-like"/>
    <property type="match status" value="1"/>
</dbReference>
<dbReference type="InterPro" id="IPR036397">
    <property type="entry name" value="RNaseH_sf"/>
</dbReference>
<evidence type="ECO:0000259" key="1">
    <source>
        <dbReference type="SMART" id="SM00479"/>
    </source>
</evidence>
<dbReference type="GO" id="GO:0003887">
    <property type="term" value="F:DNA-directed DNA polymerase activity"/>
    <property type="evidence" value="ECO:0007669"/>
    <property type="project" value="UniProtKB-EC"/>
</dbReference>
<dbReference type="AlphaFoldDB" id="A0A7W7QYV9"/>
<dbReference type="Gene3D" id="3.30.420.10">
    <property type="entry name" value="Ribonuclease H-like superfamily/Ribonuclease H"/>
    <property type="match status" value="1"/>
</dbReference>
<gene>
    <name evidence="2" type="ORF">FHR34_001138</name>
</gene>
<dbReference type="RefSeq" id="WP_184934366.1">
    <property type="nucleotide sequence ID" value="NZ_JACHJV010000001.1"/>
</dbReference>
<feature type="domain" description="Exonuclease" evidence="1">
    <location>
        <begin position="8"/>
        <end position="189"/>
    </location>
</feature>
<keyword evidence="2" id="KW-0548">Nucleotidyltransferase</keyword>
<reference evidence="2 3" key="1">
    <citation type="submission" date="2020-08" db="EMBL/GenBank/DDBJ databases">
        <title>Sequencing the genomes of 1000 actinobacteria strains.</title>
        <authorList>
            <person name="Klenk H.-P."/>
        </authorList>
    </citation>
    <scope>NUCLEOTIDE SEQUENCE [LARGE SCALE GENOMIC DNA]</scope>
    <source>
        <strain evidence="2 3">DSM 41654</strain>
    </source>
</reference>
<dbReference type="Pfam" id="PF00929">
    <property type="entry name" value="RNase_T"/>
    <property type="match status" value="1"/>
</dbReference>
<dbReference type="SMART" id="SM00479">
    <property type="entry name" value="EXOIII"/>
    <property type="match status" value="1"/>
</dbReference>
<accession>A0A7W7QYV9</accession>
<dbReference type="GO" id="GO:0003676">
    <property type="term" value="F:nucleic acid binding"/>
    <property type="evidence" value="ECO:0007669"/>
    <property type="project" value="InterPro"/>
</dbReference>
<dbReference type="NCBIfam" id="NF005927">
    <property type="entry name" value="PRK07942.1"/>
    <property type="match status" value="1"/>
</dbReference>
<dbReference type="EMBL" id="JACHJV010000001">
    <property type="protein sequence ID" value="MBB4922145.1"/>
    <property type="molecule type" value="Genomic_DNA"/>
</dbReference>
<sequence length="253" mass="27872">MNAFAGVRKVGFDTETTSADPDEARIVTAALVVRGGSRPDQDFTWLIDPGVPIPDEAAGIHGITTEIAKAKGQQPRVALEDLASKLAAALRAHMPVIAYNLGFDWTVLDRDLARHGLASMTERLAPLAPITLLDPHIIDKELDKYRRGSRKLQPTCELYGVTLTDWHTAEADALAALLLTEKLFERYPRLAQMTPAAVFNAQQEWRRTWAEQFQDYLRSDKAGEKRDPAAVIDGSWPLRPRQAVATSGVALPP</sequence>
<keyword evidence="2" id="KW-0808">Transferase</keyword>
<dbReference type="CDD" id="cd06127">
    <property type="entry name" value="DEDDh"/>
    <property type="match status" value="1"/>
</dbReference>
<dbReference type="InterPro" id="IPR012337">
    <property type="entry name" value="RNaseH-like_sf"/>
</dbReference>
<evidence type="ECO:0000313" key="3">
    <source>
        <dbReference type="Proteomes" id="UP000540506"/>
    </source>
</evidence>
<comment type="caution">
    <text evidence="2">The sequence shown here is derived from an EMBL/GenBank/DDBJ whole genome shotgun (WGS) entry which is preliminary data.</text>
</comment>
<evidence type="ECO:0000313" key="2">
    <source>
        <dbReference type="EMBL" id="MBB4922145.1"/>
    </source>
</evidence>
<dbReference type="InterPro" id="IPR013520">
    <property type="entry name" value="Ribonucl_H"/>
</dbReference>
<organism evidence="2 3">
    <name type="scientific">Kitasatospora kifunensis</name>
    <name type="common">Streptomyces kifunensis</name>
    <dbReference type="NCBI Taxonomy" id="58351"/>
    <lineage>
        <taxon>Bacteria</taxon>
        <taxon>Bacillati</taxon>
        <taxon>Actinomycetota</taxon>
        <taxon>Actinomycetes</taxon>
        <taxon>Kitasatosporales</taxon>
        <taxon>Streptomycetaceae</taxon>
        <taxon>Kitasatospora</taxon>
    </lineage>
</organism>
<protein>
    <submittedName>
        <fullName evidence="2">DNA polymerase-3 subunit epsilon</fullName>
        <ecNumber evidence="2">2.7.7.7</ecNumber>
    </submittedName>
</protein>
<dbReference type="GO" id="GO:0004527">
    <property type="term" value="F:exonuclease activity"/>
    <property type="evidence" value="ECO:0007669"/>
    <property type="project" value="UniProtKB-ARBA"/>
</dbReference>